<keyword evidence="1" id="KW-0812">Transmembrane</keyword>
<comment type="caution">
    <text evidence="2">The sequence shown here is derived from an EMBL/GenBank/DDBJ whole genome shotgun (WGS) entry which is preliminary data.</text>
</comment>
<dbReference type="Proteomes" id="UP000004756">
    <property type="component" value="Unassembled WGS sequence"/>
</dbReference>
<evidence type="ECO:0000313" key="2">
    <source>
        <dbReference type="EMBL" id="EEG57455.1"/>
    </source>
</evidence>
<accession>C0CTY2</accession>
<keyword evidence="1" id="KW-1133">Transmembrane helix</keyword>
<sequence length="39" mass="4308">MGLIFITSKISMGRGSVFYENAICIFMAARNILIVIVNT</sequence>
<dbReference type="HOGENOM" id="CLU_3307053_0_0_9"/>
<protein>
    <submittedName>
        <fullName evidence="2">Uncharacterized protein</fullName>
    </submittedName>
</protein>
<dbReference type="EMBL" id="ACCJ01000019">
    <property type="protein sequence ID" value="EEG57455.1"/>
    <property type="molecule type" value="Genomic_DNA"/>
</dbReference>
<keyword evidence="3" id="KW-1185">Reference proteome</keyword>
<reference evidence="2 3" key="1">
    <citation type="submission" date="2009-02" db="EMBL/GenBank/DDBJ databases">
        <title>Draft genome sequence of Clostridium asparagiforme (DSM 15981).</title>
        <authorList>
            <person name="Sudarsanam P."/>
            <person name="Ley R."/>
            <person name="Guruge J."/>
            <person name="Turnbaugh P.J."/>
            <person name="Mahowald M."/>
            <person name="Liep D."/>
            <person name="Gordon J."/>
        </authorList>
    </citation>
    <scope>NUCLEOTIDE SEQUENCE [LARGE SCALE GENOMIC DNA]</scope>
    <source>
        <strain evidence="2 3">DSM 15981</strain>
    </source>
</reference>
<keyword evidence="1" id="KW-0472">Membrane</keyword>
<gene>
    <name evidence="2" type="ORF">CLOSTASPAR_00430</name>
</gene>
<evidence type="ECO:0000256" key="1">
    <source>
        <dbReference type="SAM" id="Phobius"/>
    </source>
</evidence>
<dbReference type="AlphaFoldDB" id="C0CTY2"/>
<feature type="transmembrane region" description="Helical" evidence="1">
    <location>
        <begin position="17"/>
        <end position="37"/>
    </location>
</feature>
<evidence type="ECO:0000313" key="3">
    <source>
        <dbReference type="Proteomes" id="UP000004756"/>
    </source>
</evidence>
<organism evidence="2 3">
    <name type="scientific">[Clostridium] asparagiforme DSM 15981</name>
    <dbReference type="NCBI Taxonomy" id="518636"/>
    <lineage>
        <taxon>Bacteria</taxon>
        <taxon>Bacillati</taxon>
        <taxon>Bacillota</taxon>
        <taxon>Clostridia</taxon>
        <taxon>Lachnospirales</taxon>
        <taxon>Lachnospiraceae</taxon>
        <taxon>Enterocloster</taxon>
    </lineage>
</organism>
<name>C0CTY2_9FIRM</name>
<proteinExistence type="predicted"/>